<dbReference type="Proteomes" id="UP000481360">
    <property type="component" value="Unassembled WGS sequence"/>
</dbReference>
<dbReference type="GO" id="GO:0005524">
    <property type="term" value="F:ATP binding"/>
    <property type="evidence" value="ECO:0007669"/>
    <property type="project" value="UniProtKB-KW"/>
</dbReference>
<accession>A0A7C9W0J6</accession>
<dbReference type="InterPro" id="IPR016032">
    <property type="entry name" value="Sig_transdc_resp-reg_C-effctor"/>
</dbReference>
<dbReference type="InterPro" id="IPR036388">
    <property type="entry name" value="WH-like_DNA-bd_sf"/>
</dbReference>
<keyword evidence="5" id="KW-1185">Reference proteome</keyword>
<dbReference type="GO" id="GO:0004016">
    <property type="term" value="F:adenylate cyclase activity"/>
    <property type="evidence" value="ECO:0007669"/>
    <property type="project" value="TreeGrafter"/>
</dbReference>
<dbReference type="GO" id="GO:0003677">
    <property type="term" value="F:DNA binding"/>
    <property type="evidence" value="ECO:0007669"/>
    <property type="project" value="InterPro"/>
</dbReference>
<evidence type="ECO:0000313" key="4">
    <source>
        <dbReference type="EMBL" id="NGY63301.1"/>
    </source>
</evidence>
<dbReference type="SUPFAM" id="SSF46894">
    <property type="entry name" value="C-terminal effector domain of the bipartite response regulators"/>
    <property type="match status" value="1"/>
</dbReference>
<evidence type="ECO:0000256" key="2">
    <source>
        <dbReference type="ARBA" id="ARBA00022840"/>
    </source>
</evidence>
<sequence>MTLERDVELGHLAAVFDQARTGAGATVVISGPLGVGRSALLLAGAAWARRAGYQVRWAAASPLESDFVLGVVLQLLALGQHGEPAVSESTVDSIVHALSTGEPLALLVDDLQWSDEASLRALARLACRIGRLPVVLVVTVRDGDPGTETPLVREVLDAAAVVLRPRDLSPAATGELVASAFGEPGDEKFVRRCHEITAGSPIALTALLADLAADGIRPAVSSVEDLSARRPESLRARLVSCVRALPASTRAVVHAVAALGDDADEETARLLARLDPIRWSDTVRRLTRLGLFAAGLRPRFAHVFAADAVEHAMPAREREVLHLRAAELGHHRGRPAEQVAAHLLAVTMPLDEWAISALREAGRLALDRGEPVLAARCLRRAVFAVPEDGPRRARLLVDLAVAIRDTDPAVATRHIVAALPHLGSARERGAALMRLEPSWLARAPQPVADLIRGVTAELGDVATLTGVDRDLALRLEARTRYLGCGDPNVLAASARRLAELGSEPAITGGAERELLIVLLHSSMLSVRISAPDAARTAKRILDREPAARGHVHTPARLLIKVLVTAGALDEALSWLDTAADLASPLDGGLELALIDADRALVRAHQGATADAVALAVAAARAPVPDWAVPESPFVRSMVLTAIECEDPDLTRLVLERCEAHVPVDRPVPAAVRLLRASLADGEDDVGALSYVLECGSEFERLGWRNPALVPWRAWAARLHRRLGDLPEARRLADEQRRLAATWGEPRTHGRALRLLGEMTEGARGVALLQDAVDVLESAVRPQEVAATVWSLANRLRAAELPGHERAAARAHRLALSDPDSLAAGPLPSGADSASGIPALTEGESRVAELVAEGLTNGEIAELLEVSRRAVEKRLTNCYRKLGVAGRTGLLDVLGFAQGSGTAPLTE</sequence>
<proteinExistence type="predicted"/>
<dbReference type="InterPro" id="IPR027417">
    <property type="entry name" value="P-loop_NTPase"/>
</dbReference>
<reference evidence="4 5" key="1">
    <citation type="submission" date="2020-03" db="EMBL/GenBank/DDBJ databases">
        <title>Isolation and identification of active actinomycetes.</title>
        <authorList>
            <person name="Sun X."/>
        </authorList>
    </citation>
    <scope>NUCLEOTIDE SEQUENCE [LARGE SCALE GENOMIC DNA]</scope>
    <source>
        <strain evidence="4 5">NEAU-D13</strain>
    </source>
</reference>
<dbReference type="Pfam" id="PF13191">
    <property type="entry name" value="AAA_16"/>
    <property type="match status" value="1"/>
</dbReference>
<dbReference type="PANTHER" id="PTHR16305:SF35">
    <property type="entry name" value="TRANSCRIPTIONAL ACTIVATOR DOMAIN"/>
    <property type="match status" value="1"/>
</dbReference>
<evidence type="ECO:0000256" key="1">
    <source>
        <dbReference type="ARBA" id="ARBA00022741"/>
    </source>
</evidence>
<evidence type="ECO:0000313" key="5">
    <source>
        <dbReference type="Proteomes" id="UP000481360"/>
    </source>
</evidence>
<dbReference type="GO" id="GO:0006355">
    <property type="term" value="P:regulation of DNA-templated transcription"/>
    <property type="evidence" value="ECO:0007669"/>
    <property type="project" value="InterPro"/>
</dbReference>
<dbReference type="Pfam" id="PF00196">
    <property type="entry name" value="GerE"/>
    <property type="match status" value="1"/>
</dbReference>
<dbReference type="Gene3D" id="1.10.10.10">
    <property type="entry name" value="Winged helix-like DNA-binding domain superfamily/Winged helix DNA-binding domain"/>
    <property type="match status" value="1"/>
</dbReference>
<name>A0A7C9W0J6_9PSEU</name>
<dbReference type="EMBL" id="JAAMPJ010000009">
    <property type="protein sequence ID" value="NGY63301.1"/>
    <property type="molecule type" value="Genomic_DNA"/>
</dbReference>
<organism evidence="4 5">
    <name type="scientific">Lentzea alba</name>
    <dbReference type="NCBI Taxonomy" id="2714351"/>
    <lineage>
        <taxon>Bacteria</taxon>
        <taxon>Bacillati</taxon>
        <taxon>Actinomycetota</taxon>
        <taxon>Actinomycetes</taxon>
        <taxon>Pseudonocardiales</taxon>
        <taxon>Pseudonocardiaceae</taxon>
        <taxon>Lentzea</taxon>
    </lineage>
</organism>
<gene>
    <name evidence="4" type="ORF">G7043_30705</name>
</gene>
<dbReference type="GO" id="GO:0005737">
    <property type="term" value="C:cytoplasm"/>
    <property type="evidence" value="ECO:0007669"/>
    <property type="project" value="TreeGrafter"/>
</dbReference>
<protein>
    <submittedName>
        <fullName evidence="4">AAA family ATPase</fullName>
    </submittedName>
</protein>
<keyword evidence="2" id="KW-0067">ATP-binding</keyword>
<dbReference type="RefSeq" id="WP_166051541.1">
    <property type="nucleotide sequence ID" value="NZ_JAAMPJ010000009.1"/>
</dbReference>
<evidence type="ECO:0000259" key="3">
    <source>
        <dbReference type="PROSITE" id="PS50043"/>
    </source>
</evidence>
<feature type="domain" description="HTH luxR-type" evidence="3">
    <location>
        <begin position="832"/>
        <end position="898"/>
    </location>
</feature>
<dbReference type="PANTHER" id="PTHR16305">
    <property type="entry name" value="TESTICULAR SOLUBLE ADENYLYL CYCLASE"/>
    <property type="match status" value="1"/>
</dbReference>
<keyword evidence="1" id="KW-0547">Nucleotide-binding</keyword>
<dbReference type="CDD" id="cd06170">
    <property type="entry name" value="LuxR_C_like"/>
    <property type="match status" value="1"/>
</dbReference>
<dbReference type="SUPFAM" id="SSF52540">
    <property type="entry name" value="P-loop containing nucleoside triphosphate hydrolases"/>
    <property type="match status" value="1"/>
</dbReference>
<dbReference type="InterPro" id="IPR000792">
    <property type="entry name" value="Tscrpt_reg_LuxR_C"/>
</dbReference>
<dbReference type="PRINTS" id="PR00038">
    <property type="entry name" value="HTHLUXR"/>
</dbReference>
<dbReference type="InterPro" id="IPR041664">
    <property type="entry name" value="AAA_16"/>
</dbReference>
<dbReference type="PROSITE" id="PS50043">
    <property type="entry name" value="HTH_LUXR_2"/>
    <property type="match status" value="1"/>
</dbReference>
<comment type="caution">
    <text evidence="4">The sequence shown here is derived from an EMBL/GenBank/DDBJ whole genome shotgun (WGS) entry which is preliminary data.</text>
</comment>
<dbReference type="AlphaFoldDB" id="A0A7C9W0J6"/>
<dbReference type="SMART" id="SM00421">
    <property type="entry name" value="HTH_LUXR"/>
    <property type="match status" value="1"/>
</dbReference>